<dbReference type="AlphaFoldDB" id="A0A975BFA2"/>
<proteinExistence type="predicted"/>
<evidence type="ECO:0000313" key="2">
    <source>
        <dbReference type="Proteomes" id="UP000663722"/>
    </source>
</evidence>
<evidence type="ECO:0000313" key="1">
    <source>
        <dbReference type="EMBL" id="QTA84427.1"/>
    </source>
</evidence>
<dbReference type="KEGG" id="dmm:dnm_004230"/>
<sequence>MEFQQIENSSEIHPHTRSGLANPVDFREICQSFGSFSRIFSIRFMRGFGPVAKAYHDDVVPAGNGAGHVPIRLVIRQRIRPMRGFGPVVARSRYDYVAPAGNAADHVPVRLVIPQRIRPMRGFGHVARIRADVVPDGNGAGHVPIRLQRLRNLPEEFQESEQNIFSFYCLLFK</sequence>
<gene>
    <name evidence="1" type="ORF">dnm_004230</name>
</gene>
<reference evidence="1" key="1">
    <citation type="journal article" date="2021" name="Microb. Physiol.">
        <title>Proteogenomic Insights into the Physiology of Marine, Sulfate-Reducing, Filamentous Desulfonema limicola and Desulfonema magnum.</title>
        <authorList>
            <person name="Schnaars V."/>
            <person name="Wohlbrand L."/>
            <person name="Scheve S."/>
            <person name="Hinrichs C."/>
            <person name="Reinhardt R."/>
            <person name="Rabus R."/>
        </authorList>
    </citation>
    <scope>NUCLEOTIDE SEQUENCE</scope>
    <source>
        <strain evidence="1">4be13</strain>
    </source>
</reference>
<protein>
    <submittedName>
        <fullName evidence="1">Uncharacterized protein</fullName>
    </submittedName>
</protein>
<dbReference type="Proteomes" id="UP000663722">
    <property type="component" value="Chromosome"/>
</dbReference>
<accession>A0A975BFA2</accession>
<organism evidence="1 2">
    <name type="scientific">Desulfonema magnum</name>
    <dbReference type="NCBI Taxonomy" id="45655"/>
    <lineage>
        <taxon>Bacteria</taxon>
        <taxon>Pseudomonadati</taxon>
        <taxon>Thermodesulfobacteriota</taxon>
        <taxon>Desulfobacteria</taxon>
        <taxon>Desulfobacterales</taxon>
        <taxon>Desulfococcaceae</taxon>
        <taxon>Desulfonema</taxon>
    </lineage>
</organism>
<name>A0A975BFA2_9BACT</name>
<keyword evidence="2" id="KW-1185">Reference proteome</keyword>
<dbReference type="EMBL" id="CP061800">
    <property type="protein sequence ID" value="QTA84427.1"/>
    <property type="molecule type" value="Genomic_DNA"/>
</dbReference>